<sequence length="272" mass="29425">MSEHFFDQAVALTPEGDNAFRGAAHPAWANMVGPFGGITAASALNGVLSHPRLLGVPIALTVNYAAALGPGGYRLAAVPARTNRSTQHWTMAMTQPGTDGTEDTVLTATAVTAARRETWGLSDAPMPTAPAPQTLERFKPFGAEWLKRYDMRTVHGAVPSTWDGSGEHSLTQLWVRDEPGRPLDFLSLASLADVFYPRVWLRRATRVPAGTVSITTYFHADAAMLARSGTGYLFGQARGQAFSNGFFDQTAQLWNEGGELLATSHQIVYYKE</sequence>
<reference evidence="4" key="1">
    <citation type="journal article" date="2019" name="Int. J. Syst. Evol. Microbiol.">
        <title>The Global Catalogue of Microorganisms (GCM) 10K type strain sequencing project: providing services to taxonomists for standard genome sequencing and annotation.</title>
        <authorList>
            <consortium name="The Broad Institute Genomics Platform"/>
            <consortium name="The Broad Institute Genome Sequencing Center for Infectious Disease"/>
            <person name="Wu L."/>
            <person name="Ma J."/>
        </authorList>
    </citation>
    <scope>NUCLEOTIDE SEQUENCE [LARGE SCALE GENOMIC DNA]</scope>
    <source>
        <strain evidence="4">KCTC 23314</strain>
    </source>
</reference>
<comment type="caution">
    <text evidence="3">The sequence shown here is derived from an EMBL/GenBank/DDBJ whole genome shotgun (WGS) entry which is preliminary data.</text>
</comment>
<evidence type="ECO:0000313" key="4">
    <source>
        <dbReference type="Proteomes" id="UP000626210"/>
    </source>
</evidence>
<dbReference type="Pfam" id="PF20789">
    <property type="entry name" value="4HBT_3C"/>
    <property type="match status" value="1"/>
</dbReference>
<evidence type="ECO:0000313" key="3">
    <source>
        <dbReference type="EMBL" id="GHD04769.1"/>
    </source>
</evidence>
<dbReference type="InterPro" id="IPR052389">
    <property type="entry name" value="Sec_Metab_Biosynth-Assoc"/>
</dbReference>
<dbReference type="InterPro" id="IPR049450">
    <property type="entry name" value="ACOT8-like_C"/>
</dbReference>
<feature type="domain" description="Acyl-CoA thioesterase-like C-terminal" evidence="2">
    <location>
        <begin position="134"/>
        <end position="269"/>
    </location>
</feature>
<feature type="domain" description="Acyl-CoA thioesterase-like N-terminal HotDog" evidence="1">
    <location>
        <begin position="26"/>
        <end position="112"/>
    </location>
</feature>
<protein>
    <submittedName>
        <fullName evidence="3">Acyl-CoA thioesterase</fullName>
    </submittedName>
</protein>
<evidence type="ECO:0000259" key="2">
    <source>
        <dbReference type="Pfam" id="PF20789"/>
    </source>
</evidence>
<dbReference type="EMBL" id="BMYK01000055">
    <property type="protein sequence ID" value="GHD04769.1"/>
    <property type="molecule type" value="Genomic_DNA"/>
</dbReference>
<dbReference type="SUPFAM" id="SSF54637">
    <property type="entry name" value="Thioesterase/thiol ester dehydrase-isomerase"/>
    <property type="match status" value="1"/>
</dbReference>
<name>A0ABQ3GFS3_9BURK</name>
<dbReference type="PANTHER" id="PTHR38110">
    <property type="entry name" value="CHROMOSOME 23, WHOLE GENOME SHOTGUN SEQUENCE"/>
    <property type="match status" value="1"/>
</dbReference>
<dbReference type="Pfam" id="PF13622">
    <property type="entry name" value="4HBT_3"/>
    <property type="match status" value="1"/>
</dbReference>
<dbReference type="PANTHER" id="PTHR38110:SF1">
    <property type="entry name" value="THIOESTERASE DOMAIN-CONTAINING PROTEIN"/>
    <property type="match status" value="1"/>
</dbReference>
<dbReference type="InterPro" id="IPR049449">
    <property type="entry name" value="TesB_ACOT8-like_N"/>
</dbReference>
<gene>
    <name evidence="3" type="ORF">GCM10007320_66020</name>
</gene>
<organism evidence="3 4">
    <name type="scientific">Pseudorhodoferax aquiterrae</name>
    <dbReference type="NCBI Taxonomy" id="747304"/>
    <lineage>
        <taxon>Bacteria</taxon>
        <taxon>Pseudomonadati</taxon>
        <taxon>Pseudomonadota</taxon>
        <taxon>Betaproteobacteria</taxon>
        <taxon>Burkholderiales</taxon>
        <taxon>Comamonadaceae</taxon>
    </lineage>
</organism>
<dbReference type="RefSeq" id="WP_189691103.1">
    <property type="nucleotide sequence ID" value="NZ_BMYK01000055.1"/>
</dbReference>
<dbReference type="Proteomes" id="UP000626210">
    <property type="component" value="Unassembled WGS sequence"/>
</dbReference>
<dbReference type="InterPro" id="IPR042171">
    <property type="entry name" value="Acyl-CoA_hotdog"/>
</dbReference>
<accession>A0ABQ3GFS3</accession>
<proteinExistence type="predicted"/>
<dbReference type="InterPro" id="IPR029069">
    <property type="entry name" value="HotDog_dom_sf"/>
</dbReference>
<evidence type="ECO:0000259" key="1">
    <source>
        <dbReference type="Pfam" id="PF13622"/>
    </source>
</evidence>
<dbReference type="Gene3D" id="2.40.160.210">
    <property type="entry name" value="Acyl-CoA thioesterase, double hotdog domain"/>
    <property type="match status" value="1"/>
</dbReference>
<keyword evidence="4" id="KW-1185">Reference proteome</keyword>